<dbReference type="InterPro" id="IPR036291">
    <property type="entry name" value="NAD(P)-bd_dom_sf"/>
</dbReference>
<dbReference type="CDD" id="cd05214">
    <property type="entry name" value="GAPDH_I_N"/>
    <property type="match status" value="1"/>
</dbReference>
<gene>
    <name evidence="11" type="primary">gap</name>
    <name evidence="11" type="ORF">IFJ97_06770</name>
</gene>
<dbReference type="InterPro" id="IPR020829">
    <property type="entry name" value="GlycerAld_3-P_DH_cat"/>
</dbReference>
<dbReference type="GO" id="GO:0051287">
    <property type="term" value="F:NAD binding"/>
    <property type="evidence" value="ECO:0007669"/>
    <property type="project" value="InterPro"/>
</dbReference>
<feature type="binding site" evidence="6">
    <location>
        <begin position="12"/>
        <end position="13"/>
    </location>
    <ligand>
        <name>NAD(+)</name>
        <dbReference type="ChEBI" id="CHEBI:57540"/>
    </ligand>
</feature>
<dbReference type="FunFam" id="3.40.50.720:FF:000001">
    <property type="entry name" value="Glyceraldehyde-3-phosphate dehydrogenase"/>
    <property type="match status" value="1"/>
</dbReference>
<evidence type="ECO:0000313" key="11">
    <source>
        <dbReference type="EMBL" id="MBD3871044.1"/>
    </source>
</evidence>
<dbReference type="SUPFAM" id="SSF55347">
    <property type="entry name" value="Glyceraldehyde-3-phosphate dehydrogenase-like, C-terminal domain"/>
    <property type="match status" value="1"/>
</dbReference>
<evidence type="ECO:0000256" key="6">
    <source>
        <dbReference type="PIRSR" id="PIRSR000149-3"/>
    </source>
</evidence>
<feature type="binding site" evidence="5">
    <location>
        <begin position="151"/>
        <end position="153"/>
    </location>
    <ligand>
        <name>D-glyceraldehyde 3-phosphate</name>
        <dbReference type="ChEBI" id="CHEBI:59776"/>
    </ligand>
</feature>
<feature type="binding site" evidence="6">
    <location>
        <position position="34"/>
    </location>
    <ligand>
        <name>NAD(+)</name>
        <dbReference type="ChEBI" id="CHEBI:57540"/>
    </ligand>
</feature>
<dbReference type="NCBIfam" id="TIGR01534">
    <property type="entry name" value="GAPDH-I"/>
    <property type="match status" value="1"/>
</dbReference>
<feature type="binding site" evidence="6">
    <location>
        <position position="120"/>
    </location>
    <ligand>
        <name>NAD(+)</name>
        <dbReference type="ChEBI" id="CHEBI:57540"/>
    </ligand>
</feature>
<proteinExistence type="inferred from homology"/>
<dbReference type="PRINTS" id="PR00078">
    <property type="entry name" value="G3PDHDRGNASE"/>
</dbReference>
<dbReference type="AlphaFoldDB" id="A0A8J6Y7G6"/>
<feature type="binding site" evidence="6">
    <location>
        <position position="316"/>
    </location>
    <ligand>
        <name>NAD(+)</name>
        <dbReference type="ChEBI" id="CHEBI:57540"/>
    </ligand>
</feature>
<dbReference type="GO" id="GO:0016620">
    <property type="term" value="F:oxidoreductase activity, acting on the aldehyde or oxo group of donors, NAD or NADP as acceptor"/>
    <property type="evidence" value="ECO:0007669"/>
    <property type="project" value="InterPro"/>
</dbReference>
<dbReference type="Gene3D" id="3.40.50.720">
    <property type="entry name" value="NAD(P)-binding Rossmann-like Domain"/>
    <property type="match status" value="1"/>
</dbReference>
<comment type="subunit">
    <text evidence="2">Homotetramer.</text>
</comment>
<dbReference type="InterPro" id="IPR006424">
    <property type="entry name" value="Glyceraldehyde-3-P_DH_1"/>
</dbReference>
<dbReference type="SMART" id="SM00846">
    <property type="entry name" value="Gp_dh_N"/>
    <property type="match status" value="1"/>
</dbReference>
<comment type="similarity">
    <text evidence="1 8">Belongs to the glyceraldehyde-3-phosphate dehydrogenase family.</text>
</comment>
<dbReference type="GO" id="GO:0050661">
    <property type="term" value="F:NADP binding"/>
    <property type="evidence" value="ECO:0007669"/>
    <property type="project" value="InterPro"/>
</dbReference>
<feature type="site" description="Activates thiol group during catalysis" evidence="7">
    <location>
        <position position="179"/>
    </location>
</feature>
<sequence>MSIKIAINGFGRIGRLVARHLRARDGFDLVAINDLTSPDMLGYLFAHDSVHGPYRGTVEVDGSDLIIDGDRMQVLAERDPAALPWSELGVDYVFEATGLFRSREKAGAHLTAGAKRVVITAPGQDVDETFVMGVNNELYDPAKHVVISNASCTTNCLAPMAKVLHETVGIKHGWLTTTHAYTLDQSLLDTQHPKDMRRARAAAINIIPSSTGAAKAIGLVYPELAGKLHGAAMRVPVADGSVCDLTFVASRESSVDELKSAFVEAANGALKGILKATEEPLVSTDIIGETHSSVVDLALIAQIAPTFFRVVSWYDNENAYALRCVDLLEYMVGKEQG</sequence>
<dbReference type="Gene3D" id="3.30.360.10">
    <property type="entry name" value="Dihydrodipicolinate Reductase, domain 2"/>
    <property type="match status" value="1"/>
</dbReference>
<evidence type="ECO:0000256" key="4">
    <source>
        <dbReference type="PIRSR" id="PIRSR000149-1"/>
    </source>
</evidence>
<dbReference type="CDD" id="cd18126">
    <property type="entry name" value="GAPDH_I_C"/>
    <property type="match status" value="1"/>
</dbReference>
<evidence type="ECO:0000256" key="3">
    <source>
        <dbReference type="ARBA" id="ARBA00023002"/>
    </source>
</evidence>
<evidence type="ECO:0000256" key="2">
    <source>
        <dbReference type="ARBA" id="ARBA00011881"/>
    </source>
</evidence>
<keyword evidence="3 9" id="KW-0560">Oxidoreductase</keyword>
<dbReference type="InterPro" id="IPR020831">
    <property type="entry name" value="GlycerAld/Erythrose_P_DH"/>
</dbReference>
<dbReference type="Pfam" id="PF02800">
    <property type="entry name" value="Gp_dh_C"/>
    <property type="match status" value="1"/>
</dbReference>
<feature type="domain" description="Glyceraldehyde 3-phosphate dehydrogenase NAD(P) binding" evidence="10">
    <location>
        <begin position="3"/>
        <end position="152"/>
    </location>
</feature>
<keyword evidence="6" id="KW-0547">Nucleotide-binding</keyword>
<dbReference type="EC" id="1.2.1.-" evidence="9"/>
<dbReference type="EMBL" id="JACXWA010000109">
    <property type="protein sequence ID" value="MBD3871044.1"/>
    <property type="molecule type" value="Genomic_DNA"/>
</dbReference>
<dbReference type="Pfam" id="PF00044">
    <property type="entry name" value="Gp_dh_N"/>
    <property type="match status" value="1"/>
</dbReference>
<feature type="binding site" evidence="5">
    <location>
        <begin position="211"/>
        <end position="212"/>
    </location>
    <ligand>
        <name>D-glyceraldehyde 3-phosphate</name>
        <dbReference type="ChEBI" id="CHEBI:59776"/>
    </ligand>
</feature>
<dbReference type="GO" id="GO:0006006">
    <property type="term" value="P:glucose metabolic process"/>
    <property type="evidence" value="ECO:0007669"/>
    <property type="project" value="InterPro"/>
</dbReference>
<evidence type="ECO:0000256" key="9">
    <source>
        <dbReference type="RuleBase" id="RU361160"/>
    </source>
</evidence>
<dbReference type="PIRSF" id="PIRSF000149">
    <property type="entry name" value="GAP_DH"/>
    <property type="match status" value="1"/>
</dbReference>
<evidence type="ECO:0000256" key="1">
    <source>
        <dbReference type="ARBA" id="ARBA00007406"/>
    </source>
</evidence>
<feature type="binding site" evidence="5">
    <location>
        <position position="234"/>
    </location>
    <ligand>
        <name>D-glyceraldehyde 3-phosphate</name>
        <dbReference type="ChEBI" id="CHEBI:59776"/>
    </ligand>
</feature>
<organism evidence="11 12">
    <name type="scientific">Candidatus Sulfomarinibacter kjeldsenii</name>
    <dbReference type="NCBI Taxonomy" id="2885994"/>
    <lineage>
        <taxon>Bacteria</taxon>
        <taxon>Pseudomonadati</taxon>
        <taxon>Acidobacteriota</taxon>
        <taxon>Thermoanaerobaculia</taxon>
        <taxon>Thermoanaerobaculales</taxon>
        <taxon>Candidatus Sulfomarinibacteraceae</taxon>
        <taxon>Candidatus Sulfomarinibacter</taxon>
    </lineage>
</organism>
<evidence type="ECO:0000313" key="12">
    <source>
        <dbReference type="Proteomes" id="UP000598633"/>
    </source>
</evidence>
<dbReference type="PANTHER" id="PTHR43148">
    <property type="entry name" value="GLYCERALDEHYDE-3-PHOSPHATE DEHYDROGENASE 2"/>
    <property type="match status" value="1"/>
</dbReference>
<dbReference type="SUPFAM" id="SSF51735">
    <property type="entry name" value="NAD(P)-binding Rossmann-fold domains"/>
    <property type="match status" value="1"/>
</dbReference>
<dbReference type="Proteomes" id="UP000598633">
    <property type="component" value="Unassembled WGS sequence"/>
</dbReference>
<feature type="binding site" evidence="5">
    <location>
        <position position="182"/>
    </location>
    <ligand>
        <name>D-glyceraldehyde 3-phosphate</name>
        <dbReference type="ChEBI" id="CHEBI:59776"/>
    </ligand>
</feature>
<reference evidence="11 12" key="1">
    <citation type="submission" date="2020-08" db="EMBL/GenBank/DDBJ databases">
        <title>Acidobacteriota in marine sediments use diverse sulfur dissimilation pathways.</title>
        <authorList>
            <person name="Wasmund K."/>
        </authorList>
    </citation>
    <scope>NUCLEOTIDE SEQUENCE [LARGE SCALE GENOMIC DNA]</scope>
    <source>
        <strain evidence="11">MAG AM3-A</strain>
    </source>
</reference>
<accession>A0A8J6Y7G6</accession>
<dbReference type="InterPro" id="IPR020828">
    <property type="entry name" value="GlycerAld_3-P_DH_NAD(P)-bd"/>
</dbReference>
<evidence type="ECO:0000256" key="5">
    <source>
        <dbReference type="PIRSR" id="PIRSR000149-2"/>
    </source>
</evidence>
<evidence type="ECO:0000256" key="8">
    <source>
        <dbReference type="RuleBase" id="RU000397"/>
    </source>
</evidence>
<dbReference type="PROSITE" id="PS00071">
    <property type="entry name" value="GAPDH"/>
    <property type="match status" value="1"/>
</dbReference>
<name>A0A8J6Y7G6_9BACT</name>
<evidence type="ECO:0000259" key="10">
    <source>
        <dbReference type="SMART" id="SM00846"/>
    </source>
</evidence>
<feature type="active site" description="Nucleophile" evidence="4">
    <location>
        <position position="152"/>
    </location>
</feature>
<comment type="caution">
    <text evidence="11">The sequence shown here is derived from an EMBL/GenBank/DDBJ whole genome shotgun (WGS) entry which is preliminary data.</text>
</comment>
<keyword evidence="6" id="KW-0520">NAD</keyword>
<dbReference type="InterPro" id="IPR020830">
    <property type="entry name" value="GlycerAld_3-P_DH_AS"/>
</dbReference>
<feature type="binding site" evidence="6">
    <location>
        <position position="78"/>
    </location>
    <ligand>
        <name>NAD(+)</name>
        <dbReference type="ChEBI" id="CHEBI:57540"/>
    </ligand>
</feature>
<protein>
    <recommendedName>
        <fullName evidence="9">Glyceraldehyde-3-phosphate dehydrogenase</fullName>
        <ecNumber evidence="9">1.2.1.-</ecNumber>
    </recommendedName>
</protein>
<evidence type="ECO:0000256" key="7">
    <source>
        <dbReference type="PIRSR" id="PIRSR000149-4"/>
    </source>
</evidence>
<dbReference type="FunFam" id="3.30.360.10:FF:000002">
    <property type="entry name" value="Glyceraldehyde-3-phosphate dehydrogenase"/>
    <property type="match status" value="1"/>
</dbReference>